<dbReference type="EMBL" id="CAJNOJ010000058">
    <property type="protein sequence ID" value="CAF0988266.1"/>
    <property type="molecule type" value="Genomic_DNA"/>
</dbReference>
<proteinExistence type="predicted"/>
<sequence>MNTYVNAFKTGLNSLPEDCDLTNMYGRLTRGVKEDDFSRLSHDPTKRLSWVFDHKTLRRLLKMSHLDMLLYIGHTPEWIRCQLGKQHKFKLIVFSAPSDEVKLATWDNIFDLLTKAYPEIDSAVWIRYADELKQRTFQDIDPEYIIVKNYYLGPKSDGFMHLNRFLNLKEPPTLLHVRAFLHNQIGLNELFGGEGKTITHEGNLTSDEYLTRSRPLHDFNEYAVLDLNPVLTA</sequence>
<evidence type="ECO:0000313" key="4">
    <source>
        <dbReference type="Proteomes" id="UP000663852"/>
    </source>
</evidence>
<evidence type="ECO:0000313" key="1">
    <source>
        <dbReference type="EMBL" id="CAF0988266.1"/>
    </source>
</evidence>
<dbReference type="EMBL" id="CAJNOR010005057">
    <property type="protein sequence ID" value="CAF1542755.1"/>
    <property type="molecule type" value="Genomic_DNA"/>
</dbReference>
<organism evidence="1 4">
    <name type="scientific">Adineta ricciae</name>
    <name type="common">Rotifer</name>
    <dbReference type="NCBI Taxonomy" id="249248"/>
    <lineage>
        <taxon>Eukaryota</taxon>
        <taxon>Metazoa</taxon>
        <taxon>Spiralia</taxon>
        <taxon>Gnathifera</taxon>
        <taxon>Rotifera</taxon>
        <taxon>Eurotatoria</taxon>
        <taxon>Bdelloidea</taxon>
        <taxon>Adinetida</taxon>
        <taxon>Adinetidae</taxon>
        <taxon>Adineta</taxon>
    </lineage>
</organism>
<comment type="caution">
    <text evidence="1">The sequence shown here is derived from an EMBL/GenBank/DDBJ whole genome shotgun (WGS) entry which is preliminary data.</text>
</comment>
<accession>A0A814G0C4</accession>
<dbReference type="OrthoDB" id="10005515at2759"/>
<protein>
    <submittedName>
        <fullName evidence="1">Uncharacterized protein</fullName>
    </submittedName>
</protein>
<dbReference type="Proteomes" id="UP000663828">
    <property type="component" value="Unassembled WGS sequence"/>
</dbReference>
<gene>
    <name evidence="1" type="ORF">EDS130_LOCUS14248</name>
    <name evidence="2" type="ORF">XAT740_LOCUS42305</name>
</gene>
<keyword evidence="3" id="KW-1185">Reference proteome</keyword>
<dbReference type="AlphaFoldDB" id="A0A814G0C4"/>
<evidence type="ECO:0000313" key="2">
    <source>
        <dbReference type="EMBL" id="CAF1542755.1"/>
    </source>
</evidence>
<evidence type="ECO:0000313" key="3">
    <source>
        <dbReference type="Proteomes" id="UP000663828"/>
    </source>
</evidence>
<name>A0A814G0C4_ADIRI</name>
<reference evidence="1" key="1">
    <citation type="submission" date="2021-02" db="EMBL/GenBank/DDBJ databases">
        <authorList>
            <person name="Nowell W R."/>
        </authorList>
    </citation>
    <scope>NUCLEOTIDE SEQUENCE</scope>
</reference>
<dbReference type="Proteomes" id="UP000663852">
    <property type="component" value="Unassembled WGS sequence"/>
</dbReference>